<dbReference type="EMBL" id="JAPESX010002099">
    <property type="protein sequence ID" value="KAJ8109370.1"/>
    <property type="molecule type" value="Genomic_DNA"/>
</dbReference>
<evidence type="ECO:0000313" key="1">
    <source>
        <dbReference type="EMBL" id="KAJ8109370.1"/>
    </source>
</evidence>
<keyword evidence="2" id="KW-1185">Reference proteome</keyword>
<name>A0ACC2I2K6_9PEZI</name>
<comment type="caution">
    <text evidence="1">The sequence shown here is derived from an EMBL/GenBank/DDBJ whole genome shotgun (WGS) entry which is preliminary data.</text>
</comment>
<protein>
    <submittedName>
        <fullName evidence="1">Uncharacterized protein</fullName>
    </submittedName>
</protein>
<sequence length="283" mass="30719">MSDELQDEIEAINSIYGEGCLVPSDTLSTYILTPPGETSSIRIEFPPDYPAAPPAVIGTNSTGPSGRKGDAARELALFRQALGNVYEPGSVCLFDAIEELARLLEDQVPAEREQTKSPDVEDSGKHVGNNDHTSDGYAGELKLTKEPPWVLSDPVVELKSTFIARCAAVSSTAEAETFLQHLLASDKKVRAATHNITAWRIRGPGSTAFQDCNDDGETAAGSRLLHLMQLMDLWDVMIVVTRWYGGVKLGPRRFALINQAARDSFLKAGLLTDSTSNSNKKKK</sequence>
<gene>
    <name evidence="1" type="ORF">ONZ43_g6157</name>
</gene>
<reference evidence="1" key="1">
    <citation type="submission" date="2022-11" db="EMBL/GenBank/DDBJ databases">
        <title>Genome Sequence of Nemania bipapillata.</title>
        <authorList>
            <person name="Buettner E."/>
        </authorList>
    </citation>
    <scope>NUCLEOTIDE SEQUENCE</scope>
    <source>
        <strain evidence="1">CP14</strain>
    </source>
</reference>
<evidence type="ECO:0000313" key="2">
    <source>
        <dbReference type="Proteomes" id="UP001153334"/>
    </source>
</evidence>
<accession>A0ACC2I2K6</accession>
<organism evidence="1 2">
    <name type="scientific">Nemania bipapillata</name>
    <dbReference type="NCBI Taxonomy" id="110536"/>
    <lineage>
        <taxon>Eukaryota</taxon>
        <taxon>Fungi</taxon>
        <taxon>Dikarya</taxon>
        <taxon>Ascomycota</taxon>
        <taxon>Pezizomycotina</taxon>
        <taxon>Sordariomycetes</taxon>
        <taxon>Xylariomycetidae</taxon>
        <taxon>Xylariales</taxon>
        <taxon>Xylariaceae</taxon>
        <taxon>Nemania</taxon>
    </lineage>
</organism>
<proteinExistence type="predicted"/>
<dbReference type="Proteomes" id="UP001153334">
    <property type="component" value="Unassembled WGS sequence"/>
</dbReference>